<reference evidence="4 5" key="1">
    <citation type="journal article" date="2016" name="Int. J. Syst. Evol. Microbiol.">
        <title>Polaribacter haliotis sp. nov., isolated from the gut of abalone Haliotis discus hannai.</title>
        <authorList>
            <person name="Kim Y.O."/>
            <person name="Park I.S."/>
            <person name="Park S."/>
            <person name="Nam B.H."/>
            <person name="Park J.M."/>
            <person name="Kim D.G."/>
            <person name="Yoon J.H."/>
        </authorList>
    </citation>
    <scope>NUCLEOTIDE SEQUENCE [LARGE SCALE GENOMIC DNA]</scope>
    <source>
        <strain evidence="4 5">KCTC 52418</strain>
    </source>
</reference>
<accession>A0A7L8ABD4</accession>
<dbReference type="EMBL" id="CP061813">
    <property type="protein sequence ID" value="QOD59353.1"/>
    <property type="molecule type" value="Genomic_DNA"/>
</dbReference>
<dbReference type="InterPro" id="IPR032812">
    <property type="entry name" value="SbsA_Ig"/>
</dbReference>
<dbReference type="OrthoDB" id="9809989at2"/>
<evidence type="ECO:0000259" key="3">
    <source>
        <dbReference type="Pfam" id="PF13205"/>
    </source>
</evidence>
<dbReference type="Pfam" id="PF13205">
    <property type="entry name" value="Big_5"/>
    <property type="match status" value="1"/>
</dbReference>
<organism evidence="4 5">
    <name type="scientific">Polaribacter haliotis</name>
    <dbReference type="NCBI Taxonomy" id="1888915"/>
    <lineage>
        <taxon>Bacteria</taxon>
        <taxon>Pseudomonadati</taxon>
        <taxon>Bacteroidota</taxon>
        <taxon>Flavobacteriia</taxon>
        <taxon>Flavobacteriales</taxon>
        <taxon>Flavobacteriaceae</taxon>
    </lineage>
</organism>
<feature type="chain" id="PRO_5032920723" evidence="2">
    <location>
        <begin position="22"/>
        <end position="536"/>
    </location>
</feature>
<sequence>MIFSKKIIFLLFFVVLISSCAKTGRPDGGPKDEDAPLFVTSNPPYESINFKEKEVELYFNEFVKLKDLNKQLVVSPPLKNPLIVTPQSTASKFLKIEILDTLATNTTYIFNFGNAIEDNNESNILEGFKYVFSTGTYIDSLKTSGEVQDAFFREKPKKTNIVLYRIDSTYTDSLIYKKKPNYVTSALDTTKFNFSNLKEGKYRLMALQESSSDYLFNSKLDKIGFYNDTISLPRDSILLRPIVLFKEVQPYKFRRGKEITKGKIQFGYDGKIKDLKVNLLSKVPDSFKSISRFEANKDTLNYWFTPIDVDSLNFTVSNDIYIDTVTVRLRKNKIDSLNVNFPSNKLLHFRDTLFIKANNPLTAIDTSKISLIDSDTLRVAFNIFNSKKENKLGIIFEKKQKSAYNLKLLPKAVSDIYKTTIDTLNFSFRTQEIEDYGKITLDVVNSKNENLIIDLISVKEKNKIIERRYIKSSENLVFDLLEPKSYIFRAIIDSNKNKIWDTGNYLKMRQPEKVFYYETQIDLRANNYVFETFSIN</sequence>
<evidence type="ECO:0000256" key="2">
    <source>
        <dbReference type="SAM" id="SignalP"/>
    </source>
</evidence>
<keyword evidence="5" id="KW-1185">Reference proteome</keyword>
<evidence type="ECO:0000256" key="1">
    <source>
        <dbReference type="ARBA" id="ARBA00022729"/>
    </source>
</evidence>
<dbReference type="RefSeq" id="WP_088355323.1">
    <property type="nucleotide sequence ID" value="NZ_CP061813.1"/>
</dbReference>
<feature type="domain" description="SbsA Ig-like" evidence="3">
    <location>
        <begin position="32"/>
        <end position="134"/>
    </location>
</feature>
<evidence type="ECO:0000313" key="5">
    <source>
        <dbReference type="Proteomes" id="UP000516764"/>
    </source>
</evidence>
<dbReference type="PROSITE" id="PS51257">
    <property type="entry name" value="PROKAR_LIPOPROTEIN"/>
    <property type="match status" value="1"/>
</dbReference>
<dbReference type="AlphaFoldDB" id="A0A7L8ABD4"/>
<protein>
    <submittedName>
        <fullName evidence="4">Ig-like domain-containing protein</fullName>
    </submittedName>
</protein>
<keyword evidence="1 2" id="KW-0732">Signal</keyword>
<proteinExistence type="predicted"/>
<name>A0A7L8ABD4_9FLAO</name>
<evidence type="ECO:0000313" key="4">
    <source>
        <dbReference type="EMBL" id="QOD59353.1"/>
    </source>
</evidence>
<feature type="signal peptide" evidence="2">
    <location>
        <begin position="1"/>
        <end position="21"/>
    </location>
</feature>
<dbReference type="KEGG" id="phal:H9I45_08175"/>
<dbReference type="Proteomes" id="UP000516764">
    <property type="component" value="Chromosome"/>
</dbReference>
<gene>
    <name evidence="4" type="ORF">H9I45_08175</name>
</gene>